<keyword evidence="14" id="KW-0326">Glycosidase</keyword>
<dbReference type="AlphaFoldDB" id="A0AA88MDE6"/>
<dbReference type="GO" id="GO:0008270">
    <property type="term" value="F:zinc ion binding"/>
    <property type="evidence" value="ECO:0007669"/>
    <property type="project" value="InterPro"/>
</dbReference>
<dbReference type="InterPro" id="IPR035937">
    <property type="entry name" value="FPG_N"/>
</dbReference>
<evidence type="ECO:0000256" key="9">
    <source>
        <dbReference type="ARBA" id="ARBA00023204"/>
    </source>
</evidence>
<evidence type="ECO:0000256" key="18">
    <source>
        <dbReference type="ARBA" id="ARBA00079367"/>
    </source>
</evidence>
<evidence type="ECO:0000256" key="8">
    <source>
        <dbReference type="ARBA" id="ARBA00023125"/>
    </source>
</evidence>
<evidence type="ECO:0000259" key="23">
    <source>
        <dbReference type="PROSITE" id="PS51068"/>
    </source>
</evidence>
<evidence type="ECO:0000256" key="1">
    <source>
        <dbReference type="ARBA" id="ARBA00004123"/>
    </source>
</evidence>
<dbReference type="Pfam" id="PF09292">
    <property type="entry name" value="Neil1-DNA_bind"/>
    <property type="match status" value="1"/>
</dbReference>
<keyword evidence="13" id="KW-0511">Multifunctional enzyme</keyword>
<evidence type="ECO:0000256" key="21">
    <source>
        <dbReference type="ARBA" id="ARBA00083344"/>
    </source>
</evidence>
<evidence type="ECO:0000256" key="2">
    <source>
        <dbReference type="ARBA" id="ARBA00004286"/>
    </source>
</evidence>
<evidence type="ECO:0000256" key="20">
    <source>
        <dbReference type="ARBA" id="ARBA00082920"/>
    </source>
</evidence>
<dbReference type="InterPro" id="IPR010979">
    <property type="entry name" value="Ribosomal_uS13-like_H2TH"/>
</dbReference>
<protein>
    <recommendedName>
        <fullName evidence="16">Endonuclease 8-like 1</fullName>
    </recommendedName>
    <alternativeName>
        <fullName evidence="19">DNA glycosylase/AP lyase Neil1</fullName>
    </alternativeName>
    <alternativeName>
        <fullName evidence="17">DNA-(apurinic or apyrimidinic site) lyase Neil1</fullName>
    </alternativeName>
    <alternativeName>
        <fullName evidence="21">Endonuclease VIII-like 1</fullName>
    </alternativeName>
    <alternativeName>
        <fullName evidence="18">Nei homolog 1</fullName>
    </alternativeName>
    <alternativeName>
        <fullName evidence="20">Nei-like protein 1</fullName>
    </alternativeName>
</protein>
<keyword evidence="12" id="KW-0539">Nucleus</keyword>
<feature type="region of interest" description="Disordered" evidence="22">
    <location>
        <begin position="293"/>
        <end position="400"/>
    </location>
</feature>
<feature type="compositionally biased region" description="Basic residues" evidence="22">
    <location>
        <begin position="387"/>
        <end position="400"/>
    </location>
</feature>
<dbReference type="GO" id="GO:0003677">
    <property type="term" value="F:DNA binding"/>
    <property type="evidence" value="ECO:0007669"/>
    <property type="project" value="UniProtKB-KW"/>
</dbReference>
<evidence type="ECO:0000256" key="10">
    <source>
        <dbReference type="ARBA" id="ARBA00023212"/>
    </source>
</evidence>
<keyword evidence="4" id="KW-0158">Chromosome</keyword>
<dbReference type="Gene3D" id="1.10.8.50">
    <property type="match status" value="1"/>
</dbReference>
<evidence type="ECO:0000256" key="22">
    <source>
        <dbReference type="SAM" id="MobiDB-lite"/>
    </source>
</evidence>
<dbReference type="GO" id="GO:0016829">
    <property type="term" value="F:lyase activity"/>
    <property type="evidence" value="ECO:0007669"/>
    <property type="project" value="UniProtKB-KW"/>
</dbReference>
<keyword evidence="11" id="KW-0456">Lyase</keyword>
<dbReference type="FunFam" id="3.20.190.10:FF:000003">
    <property type="entry name" value="endonuclease 8-like 1 isoform X1"/>
    <property type="match status" value="1"/>
</dbReference>
<dbReference type="InterPro" id="IPR015371">
    <property type="entry name" value="Endonuclease-VIII_DNA-bd"/>
</dbReference>
<evidence type="ECO:0000256" key="16">
    <source>
        <dbReference type="ARBA" id="ARBA00073169"/>
    </source>
</evidence>
<reference evidence="24" key="1">
    <citation type="submission" date="2023-08" db="EMBL/GenBank/DDBJ databases">
        <title>Pelteobagrus vachellii genome.</title>
        <authorList>
            <person name="Liu H."/>
        </authorList>
    </citation>
    <scope>NUCLEOTIDE SEQUENCE</scope>
    <source>
        <strain evidence="24">PRFRI_2022a</strain>
        <tissue evidence="24">Muscle</tissue>
    </source>
</reference>
<dbReference type="Gene3D" id="3.20.190.10">
    <property type="entry name" value="MutM-like, N-terminal"/>
    <property type="match status" value="1"/>
</dbReference>
<feature type="region of interest" description="Disordered" evidence="22">
    <location>
        <begin position="211"/>
        <end position="238"/>
    </location>
</feature>
<dbReference type="SUPFAM" id="SSF57716">
    <property type="entry name" value="Glucocorticoid receptor-like (DNA-binding domain)"/>
    <property type="match status" value="1"/>
</dbReference>
<dbReference type="GO" id="GO:0005694">
    <property type="term" value="C:chromosome"/>
    <property type="evidence" value="ECO:0007669"/>
    <property type="project" value="UniProtKB-SubCell"/>
</dbReference>
<comment type="caution">
    <text evidence="24">The sequence shown here is derived from an EMBL/GenBank/DDBJ whole genome shotgun (WGS) entry which is preliminary data.</text>
</comment>
<comment type="subcellular location">
    <subcellularLocation>
        <location evidence="2">Chromosome</location>
    </subcellularLocation>
    <subcellularLocation>
        <location evidence="3">Cytoplasm</location>
        <location evidence="3">Cytoskeleton</location>
        <location evidence="3">Microtubule organizing center</location>
        <location evidence="3">Centrosome</location>
    </subcellularLocation>
    <subcellularLocation>
        <location evidence="1">Nucleus</location>
    </subcellularLocation>
</comment>
<proteinExistence type="predicted"/>
<feature type="compositionally biased region" description="Polar residues" evidence="22">
    <location>
        <begin position="371"/>
        <end position="382"/>
    </location>
</feature>
<comment type="function">
    <text evidence="15">Involved in base excision repair of DNA damaged by oxidation or by mutagenic agents. Acts as a DNA glycosylase that recognizes and removes damaged bases. Has a preference for oxidized pyrimidines, such as thymine glycol, formamidopyrimidine (Fapy) and 5-hydroxyuracil. Has marginal activity towards 8-oxoguanine. Has AP (apurinic/apyrimidinic) lyase activity and introduces nicks in the DNA strand. Cleaves the DNA backbone by beta-delta elimination to generate a single-strand break at the site of the removed base with both 3'- and 5'-phosphates. Has DNA glycosylase/lyase activity towards mismatched uracil and thymine, in particular in U:C and T:C mismatches. Specifically binds 5-hydroxymethylcytosine (5hmC), suggesting that it acts as a specific reader of 5hmC.</text>
</comment>
<dbReference type="PANTHER" id="PTHR22993:SF27">
    <property type="entry name" value="ENDONUCLEASE 8-LIKE 1"/>
    <property type="match status" value="1"/>
</dbReference>
<keyword evidence="7" id="KW-0378">Hydrolase</keyword>
<keyword evidence="6" id="KW-0227">DNA damage</keyword>
<keyword evidence="8" id="KW-0238">DNA-binding</keyword>
<dbReference type="GO" id="GO:0005813">
    <property type="term" value="C:centrosome"/>
    <property type="evidence" value="ECO:0007669"/>
    <property type="project" value="UniProtKB-SubCell"/>
</dbReference>
<name>A0AA88MDE6_TACVA</name>
<dbReference type="Proteomes" id="UP001187315">
    <property type="component" value="Unassembled WGS sequence"/>
</dbReference>
<evidence type="ECO:0000256" key="3">
    <source>
        <dbReference type="ARBA" id="ARBA00004300"/>
    </source>
</evidence>
<evidence type="ECO:0000256" key="14">
    <source>
        <dbReference type="ARBA" id="ARBA00023295"/>
    </source>
</evidence>
<dbReference type="FunFam" id="1.10.8.50:FF:000007">
    <property type="entry name" value="endonuclease 8-like 1 isoform X1"/>
    <property type="match status" value="1"/>
</dbReference>
<sequence length="400" mass="45050">MPEGPELYLASVFVNTACAGVLFTGAVEKSEVNKGVEVQFSSDSYQISATSRGKEVRLTLTPIKTDTRRESRSGPNQSPMDVVFRFGMSGYFSFTAKSELPKHSHLRFYTKEDPQRVLSFVDVRRFGSWQPDGHWQKDRGPCVMLEYKSFRENVLSNLADKAFDRPVCEALLNQKYFNGIGNYLRAEILYRLRIPPFVKARTALEGLKPHNENTMNVKEEPRTESEEKSAVDEKKSDSQDLLSLCHTVPLEVVNLGGKGYDPQKRDYTELVSWMQCYSVEGMNSARDHNGRTIWFKGVPGPMAPKASKSQKAKRKIKKGDNTDTKKEKLEKKEAGAGKRVKDVANKRGSARQQNASKSGPEGDDNRKRPNTRSSTGLQQTKAETTRRQKANTKAKATRKP</sequence>
<evidence type="ECO:0000256" key="11">
    <source>
        <dbReference type="ARBA" id="ARBA00023239"/>
    </source>
</evidence>
<evidence type="ECO:0000256" key="15">
    <source>
        <dbReference type="ARBA" id="ARBA00055258"/>
    </source>
</evidence>
<evidence type="ECO:0000256" key="12">
    <source>
        <dbReference type="ARBA" id="ARBA00023242"/>
    </source>
</evidence>
<feature type="domain" description="Formamidopyrimidine-DNA glycosylase catalytic" evidence="23">
    <location>
        <begin position="2"/>
        <end position="127"/>
    </location>
</feature>
<evidence type="ECO:0000256" key="13">
    <source>
        <dbReference type="ARBA" id="ARBA00023268"/>
    </source>
</evidence>
<feature type="compositionally biased region" description="Basic residues" evidence="22">
    <location>
        <begin position="308"/>
        <end position="317"/>
    </location>
</feature>
<keyword evidence="5" id="KW-0963">Cytoplasm</keyword>
<dbReference type="PANTHER" id="PTHR22993">
    <property type="entry name" value="FORMAMIDOPYRIMIDINE-DNA GLYCOSYLASE"/>
    <property type="match status" value="1"/>
</dbReference>
<dbReference type="InterPro" id="IPR012319">
    <property type="entry name" value="FPG_cat"/>
</dbReference>
<dbReference type="Pfam" id="PF01149">
    <property type="entry name" value="Fapy_DNA_glyco"/>
    <property type="match status" value="1"/>
</dbReference>
<dbReference type="SUPFAM" id="SSF81624">
    <property type="entry name" value="N-terminal domain of MutM-like DNA repair proteins"/>
    <property type="match status" value="1"/>
</dbReference>
<evidence type="ECO:0000256" key="6">
    <source>
        <dbReference type="ARBA" id="ARBA00022763"/>
    </source>
</evidence>
<feature type="compositionally biased region" description="Basic and acidic residues" evidence="22">
    <location>
        <begin position="318"/>
        <end position="345"/>
    </location>
</feature>
<dbReference type="GO" id="GO:0003906">
    <property type="term" value="F:DNA-(apurinic or apyrimidinic site) endonuclease activity"/>
    <property type="evidence" value="ECO:0007669"/>
    <property type="project" value="InterPro"/>
</dbReference>
<keyword evidence="10" id="KW-0206">Cytoskeleton</keyword>
<keyword evidence="25" id="KW-1185">Reference proteome</keyword>
<keyword evidence="9" id="KW-0234">DNA repair</keyword>
<dbReference type="PROSITE" id="PS51068">
    <property type="entry name" value="FPG_CAT"/>
    <property type="match status" value="1"/>
</dbReference>
<evidence type="ECO:0000256" key="4">
    <source>
        <dbReference type="ARBA" id="ARBA00022454"/>
    </source>
</evidence>
<dbReference type="GO" id="GO:0019104">
    <property type="term" value="F:DNA N-glycosylase activity"/>
    <property type="evidence" value="ECO:0007669"/>
    <property type="project" value="InterPro"/>
</dbReference>
<dbReference type="GO" id="GO:0006284">
    <property type="term" value="P:base-excision repair"/>
    <property type="evidence" value="ECO:0007669"/>
    <property type="project" value="InterPro"/>
</dbReference>
<evidence type="ECO:0000313" key="25">
    <source>
        <dbReference type="Proteomes" id="UP001187315"/>
    </source>
</evidence>
<dbReference type="SUPFAM" id="SSF46946">
    <property type="entry name" value="S13-like H2TH domain"/>
    <property type="match status" value="1"/>
</dbReference>
<evidence type="ECO:0000256" key="19">
    <source>
        <dbReference type="ARBA" id="ARBA00081872"/>
    </source>
</evidence>
<organism evidence="24 25">
    <name type="scientific">Tachysurus vachellii</name>
    <name type="common">Darkbarbel catfish</name>
    <name type="synonym">Pelteobagrus vachellii</name>
    <dbReference type="NCBI Taxonomy" id="175792"/>
    <lineage>
        <taxon>Eukaryota</taxon>
        <taxon>Metazoa</taxon>
        <taxon>Chordata</taxon>
        <taxon>Craniata</taxon>
        <taxon>Vertebrata</taxon>
        <taxon>Euteleostomi</taxon>
        <taxon>Actinopterygii</taxon>
        <taxon>Neopterygii</taxon>
        <taxon>Teleostei</taxon>
        <taxon>Ostariophysi</taxon>
        <taxon>Siluriformes</taxon>
        <taxon>Bagridae</taxon>
        <taxon>Tachysurus</taxon>
    </lineage>
</organism>
<accession>A0AA88MDE6</accession>
<evidence type="ECO:0000256" key="7">
    <source>
        <dbReference type="ARBA" id="ARBA00022801"/>
    </source>
</evidence>
<dbReference type="EMBL" id="JAVHJS010000015">
    <property type="protein sequence ID" value="KAK2834459.1"/>
    <property type="molecule type" value="Genomic_DNA"/>
</dbReference>
<gene>
    <name evidence="24" type="ORF">Q7C36_015160</name>
</gene>
<evidence type="ECO:0000256" key="5">
    <source>
        <dbReference type="ARBA" id="ARBA00022490"/>
    </source>
</evidence>
<evidence type="ECO:0000313" key="24">
    <source>
        <dbReference type="EMBL" id="KAK2834459.1"/>
    </source>
</evidence>
<dbReference type="GO" id="GO:0005634">
    <property type="term" value="C:nucleus"/>
    <property type="evidence" value="ECO:0007669"/>
    <property type="project" value="UniProtKB-SubCell"/>
</dbReference>
<dbReference type="SMART" id="SM00898">
    <property type="entry name" value="Fapy_DNA_glyco"/>
    <property type="match status" value="1"/>
</dbReference>
<evidence type="ECO:0000256" key="17">
    <source>
        <dbReference type="ARBA" id="ARBA00076846"/>
    </source>
</evidence>